<feature type="compositionally biased region" description="Basic and acidic residues" evidence="2">
    <location>
        <begin position="303"/>
        <end position="322"/>
    </location>
</feature>
<feature type="repeat" description="ANK" evidence="1">
    <location>
        <begin position="184"/>
        <end position="216"/>
    </location>
</feature>
<feature type="compositionally biased region" description="Basic and acidic residues" evidence="2">
    <location>
        <begin position="396"/>
        <end position="408"/>
    </location>
</feature>
<dbReference type="SMART" id="SM00248">
    <property type="entry name" value="ANK"/>
    <property type="match status" value="3"/>
</dbReference>
<dbReference type="PANTHER" id="PTHR24121">
    <property type="entry name" value="NO MECHANORECEPTOR POTENTIAL C, ISOFORM D-RELATED"/>
    <property type="match status" value="1"/>
</dbReference>
<evidence type="ECO:0000313" key="3">
    <source>
        <dbReference type="EMBL" id="CEM50226.1"/>
    </source>
</evidence>
<name>A0A0G4I054_9ALVE</name>
<feature type="compositionally biased region" description="Low complexity" evidence="2">
    <location>
        <begin position="364"/>
        <end position="373"/>
    </location>
</feature>
<dbReference type="PANTHER" id="PTHR24121:SF21">
    <property type="entry name" value="ANKYRIN REPEAT FAMILY PROTEIN"/>
    <property type="match status" value="1"/>
</dbReference>
<organism evidence="3">
    <name type="scientific">Chromera velia CCMP2878</name>
    <dbReference type="NCBI Taxonomy" id="1169474"/>
    <lineage>
        <taxon>Eukaryota</taxon>
        <taxon>Sar</taxon>
        <taxon>Alveolata</taxon>
        <taxon>Colpodellida</taxon>
        <taxon>Chromeraceae</taxon>
        <taxon>Chromera</taxon>
    </lineage>
</organism>
<sequence>MEHTKLSNVFSAAYDSTPESFDKALFSNGVSNLDVEIMGYQSLLAHVASVNPEVVEWMLKEKKCNPNLRSAGENDQTPLFAAREDSIGILLSNGADQMALNKDGDTPFTAAIKRRDYEQACEYLKQGMNLAATDWLGNSVLILACLLPADVDQQSAEDTFWQNFFTGLEYEPEWRKGLKKHGHKGNTCLHAAAASKRDWLIRELVSWGADPETVNADGEMPGIDPEVYRDVEMKTGEDEEGNLTGRGMDDPDDLTAFNADEVLGLGEKKETREKLEDPQKEGPTEHQPDNINSILDETAEVDQQERERLEGNENTEKGKDGAGDQEGDTDAQQTSPGEGGTAEEGEEGLKGDLPPLSPTGRGEGSPSAAASAGAAGGEGAEDVERREAEAQADGEGLERPEEGGERGPESAAASTKGDRQMPPGTPNRSEGQRSRSRLALTFGGSEDGEGDVDGASDYYPVHEEQQEEEEDESDPVKVNERKKRQRALEFLKAEARLQAEYAELTTEGEREVQRHEELTKDNERLNKAITLWRQKHLGEAAGGPAPLEKRRLRFLTLTKLFSDLTRERDRSLRLQMDKVSALHNEMENRRDRCENAREVFNSFKEAIQENAVFSRTHKKIPMHVLSVLRSLERAKNAEVEELRGAELALQSRLRKMNDRLNSVNSNALTTDFEKRRIDVEELNQKITALKNTHANFSEYILRGARSLEAFALGHAGMEELEERLATVTVQD</sequence>
<dbReference type="PROSITE" id="PS50088">
    <property type="entry name" value="ANK_REPEAT"/>
    <property type="match status" value="1"/>
</dbReference>
<feature type="compositionally biased region" description="Basic and acidic residues" evidence="2">
    <location>
        <begin position="266"/>
        <end position="288"/>
    </location>
</feature>
<keyword evidence="1" id="KW-0040">ANK repeat</keyword>
<dbReference type="VEuPathDB" id="CryptoDB:Cvel_9866"/>
<dbReference type="InterPro" id="IPR002110">
    <property type="entry name" value="Ankyrin_rpt"/>
</dbReference>
<evidence type="ECO:0008006" key="4">
    <source>
        <dbReference type="Google" id="ProtNLM"/>
    </source>
</evidence>
<dbReference type="EMBL" id="CDMZ01004591">
    <property type="protein sequence ID" value="CEM50226.1"/>
    <property type="molecule type" value="Genomic_DNA"/>
</dbReference>
<evidence type="ECO:0000256" key="1">
    <source>
        <dbReference type="PROSITE-ProRule" id="PRU00023"/>
    </source>
</evidence>
<proteinExistence type="predicted"/>
<dbReference type="InterPro" id="IPR036770">
    <property type="entry name" value="Ankyrin_rpt-contain_sf"/>
</dbReference>
<accession>A0A0G4I054</accession>
<dbReference type="Gene3D" id="1.25.40.20">
    <property type="entry name" value="Ankyrin repeat-containing domain"/>
    <property type="match status" value="2"/>
</dbReference>
<gene>
    <name evidence="3" type="ORF">Cvel_9866</name>
</gene>
<reference evidence="3" key="1">
    <citation type="submission" date="2014-11" db="EMBL/GenBank/DDBJ databases">
        <authorList>
            <person name="Otto D Thomas"/>
            <person name="Naeem Raeece"/>
        </authorList>
    </citation>
    <scope>NUCLEOTIDE SEQUENCE</scope>
</reference>
<feature type="region of interest" description="Disordered" evidence="2">
    <location>
        <begin position="235"/>
        <end position="480"/>
    </location>
</feature>
<dbReference type="AlphaFoldDB" id="A0A0G4I054"/>
<evidence type="ECO:0000256" key="2">
    <source>
        <dbReference type="SAM" id="MobiDB-lite"/>
    </source>
</evidence>
<dbReference type="SUPFAM" id="SSF48403">
    <property type="entry name" value="Ankyrin repeat"/>
    <property type="match status" value="1"/>
</dbReference>
<protein>
    <recommendedName>
        <fullName evidence="4">DUF4201 domain-containing protein</fullName>
    </recommendedName>
</protein>